<dbReference type="RefSeq" id="WP_131172765.1">
    <property type="nucleotide sequence ID" value="NZ_FXTL01000016.1"/>
</dbReference>
<dbReference type="AlphaFoldDB" id="A0A4Q9KKS0"/>
<dbReference type="InterPro" id="IPR036412">
    <property type="entry name" value="HAD-like_sf"/>
</dbReference>
<evidence type="ECO:0000313" key="2">
    <source>
        <dbReference type="Proteomes" id="UP000291933"/>
    </source>
</evidence>
<accession>A0A4Q9KKS0</accession>
<dbReference type="OrthoDB" id="9800058at2"/>
<dbReference type="Pfam" id="PF00702">
    <property type="entry name" value="Hydrolase"/>
    <property type="match status" value="1"/>
</dbReference>
<dbReference type="InterPro" id="IPR051806">
    <property type="entry name" value="HAD-like_SPP"/>
</dbReference>
<protein>
    <submittedName>
        <fullName evidence="1">HAD family hydrolase</fullName>
    </submittedName>
</protein>
<evidence type="ECO:0000313" key="1">
    <source>
        <dbReference type="EMBL" id="TBT94239.1"/>
    </source>
</evidence>
<keyword evidence="2" id="KW-1185">Reference proteome</keyword>
<dbReference type="InterPro" id="IPR023214">
    <property type="entry name" value="HAD_sf"/>
</dbReference>
<dbReference type="GO" id="GO:0050308">
    <property type="term" value="F:sugar-phosphatase activity"/>
    <property type="evidence" value="ECO:0007669"/>
    <property type="project" value="TreeGrafter"/>
</dbReference>
<dbReference type="Gene3D" id="3.40.50.1000">
    <property type="entry name" value="HAD superfamily/HAD-like"/>
    <property type="match status" value="1"/>
</dbReference>
<dbReference type="PANTHER" id="PTHR43481">
    <property type="entry name" value="FRUCTOSE-1-PHOSPHATE PHOSPHATASE"/>
    <property type="match status" value="1"/>
</dbReference>
<dbReference type="Proteomes" id="UP000291933">
    <property type="component" value="Unassembled WGS sequence"/>
</dbReference>
<dbReference type="InterPro" id="IPR006439">
    <property type="entry name" value="HAD-SF_hydro_IA"/>
</dbReference>
<reference evidence="1 2" key="1">
    <citation type="submission" date="2019-01" db="EMBL/GenBank/DDBJ databases">
        <title>Lactibacter flavus gen. nov., sp. nov., a novel bacterium of the family Propionibacteriaceae isolated from raw milk and dairy products.</title>
        <authorList>
            <person name="Huptas C."/>
            <person name="Wenning M."/>
            <person name="Breitenwieser F."/>
            <person name="Doll E."/>
            <person name="Von Neubeck M."/>
            <person name="Busse H.-J."/>
            <person name="Scherer S."/>
        </authorList>
    </citation>
    <scope>NUCLEOTIDE SEQUENCE [LARGE SCALE GENOMIC DNA]</scope>
    <source>
        <strain evidence="1 2">DSM 22130</strain>
    </source>
</reference>
<dbReference type="EMBL" id="SDMR01000016">
    <property type="protein sequence ID" value="TBT94239.1"/>
    <property type="molecule type" value="Genomic_DNA"/>
</dbReference>
<dbReference type="SFLD" id="SFLDG01129">
    <property type="entry name" value="C1.5:_HAD__Beta-PGM__Phosphata"/>
    <property type="match status" value="1"/>
</dbReference>
<gene>
    <name evidence="1" type="ORF">ET996_11815</name>
</gene>
<dbReference type="Gene3D" id="1.10.150.240">
    <property type="entry name" value="Putative phosphatase, domain 2"/>
    <property type="match status" value="1"/>
</dbReference>
<organism evidence="1 2">
    <name type="scientific">Propioniciclava tarda</name>
    <dbReference type="NCBI Taxonomy" id="433330"/>
    <lineage>
        <taxon>Bacteria</taxon>
        <taxon>Bacillati</taxon>
        <taxon>Actinomycetota</taxon>
        <taxon>Actinomycetes</taxon>
        <taxon>Propionibacteriales</taxon>
        <taxon>Propionibacteriaceae</taxon>
        <taxon>Propioniciclava</taxon>
    </lineage>
</organism>
<name>A0A4Q9KKS0_PROTD</name>
<dbReference type="NCBIfam" id="TIGR01509">
    <property type="entry name" value="HAD-SF-IA-v3"/>
    <property type="match status" value="1"/>
</dbReference>
<comment type="caution">
    <text evidence="1">The sequence shown here is derived from an EMBL/GenBank/DDBJ whole genome shotgun (WGS) entry which is preliminary data.</text>
</comment>
<dbReference type="SFLD" id="SFLDS00003">
    <property type="entry name" value="Haloacid_Dehalogenase"/>
    <property type="match status" value="1"/>
</dbReference>
<dbReference type="PANTHER" id="PTHR43481:SF4">
    <property type="entry name" value="GLYCEROL-1-PHOSPHATE PHOSPHOHYDROLASE 1-RELATED"/>
    <property type="match status" value="1"/>
</dbReference>
<dbReference type="InterPro" id="IPR023198">
    <property type="entry name" value="PGP-like_dom2"/>
</dbReference>
<proteinExistence type="predicted"/>
<keyword evidence="1" id="KW-0378">Hydrolase</keyword>
<sequence length="206" mass="22382">MTRDRLDHVDVGVLDAVLFDMDGTLLDSYPVVERCWTEVAVRHGLDPASVLAMIHGVPADYSLRRLFPEASAEFIAAEFDRLLDRECEVTDGVRALPGAHELIAWLDERRTPWAVVTSAVPRLAWVRLRAAGFEPTVLVTPLDTARGKPAPDPFLEGARRLGVPIERCLAVEDSPGGLESARASGAVVVEVGPDGVSLVDLLGRLR</sequence>
<dbReference type="SUPFAM" id="SSF56784">
    <property type="entry name" value="HAD-like"/>
    <property type="match status" value="1"/>
</dbReference>